<name>A0A383A3R4_9ZZZZ</name>
<gene>
    <name evidence="2" type="ORF">METZ01_LOCUS455301</name>
</gene>
<protein>
    <submittedName>
        <fullName evidence="2">Uncharacterized protein</fullName>
    </submittedName>
</protein>
<proteinExistence type="predicted"/>
<organism evidence="2">
    <name type="scientific">marine metagenome</name>
    <dbReference type="NCBI Taxonomy" id="408172"/>
    <lineage>
        <taxon>unclassified sequences</taxon>
        <taxon>metagenomes</taxon>
        <taxon>ecological metagenomes</taxon>
    </lineage>
</organism>
<sequence length="80" mass="9145">MLKSVHSLLAVPARIKVNLDNHPKFKEALSYSDNRIEVVLGFKKDGEEIDDCYKPHSNIPSDLREGESKTHPERNQKICD</sequence>
<accession>A0A383A3R4</accession>
<evidence type="ECO:0000313" key="2">
    <source>
        <dbReference type="EMBL" id="SVE02447.1"/>
    </source>
</evidence>
<reference evidence="2" key="1">
    <citation type="submission" date="2018-05" db="EMBL/GenBank/DDBJ databases">
        <authorList>
            <person name="Lanie J.A."/>
            <person name="Ng W.-L."/>
            <person name="Kazmierczak K.M."/>
            <person name="Andrzejewski T.M."/>
            <person name="Davidsen T.M."/>
            <person name="Wayne K.J."/>
            <person name="Tettelin H."/>
            <person name="Glass J.I."/>
            <person name="Rusch D."/>
            <person name="Podicherti R."/>
            <person name="Tsui H.-C.T."/>
            <person name="Winkler M.E."/>
        </authorList>
    </citation>
    <scope>NUCLEOTIDE SEQUENCE</scope>
</reference>
<feature type="region of interest" description="Disordered" evidence="1">
    <location>
        <begin position="51"/>
        <end position="80"/>
    </location>
</feature>
<dbReference type="EMBL" id="UINC01188974">
    <property type="protein sequence ID" value="SVE02447.1"/>
    <property type="molecule type" value="Genomic_DNA"/>
</dbReference>
<evidence type="ECO:0000256" key="1">
    <source>
        <dbReference type="SAM" id="MobiDB-lite"/>
    </source>
</evidence>
<dbReference type="AlphaFoldDB" id="A0A383A3R4"/>
<feature type="compositionally biased region" description="Basic and acidic residues" evidence="1">
    <location>
        <begin position="62"/>
        <end position="80"/>
    </location>
</feature>